<dbReference type="EMBL" id="JBBPBN010000010">
    <property type="protein sequence ID" value="KAK9030174.1"/>
    <property type="molecule type" value="Genomic_DNA"/>
</dbReference>
<name>A0ABR2SYX4_9ROSI</name>
<feature type="region of interest" description="Disordered" evidence="1">
    <location>
        <begin position="17"/>
        <end position="53"/>
    </location>
</feature>
<protein>
    <submittedName>
        <fullName evidence="2">Uncharacterized protein</fullName>
    </submittedName>
</protein>
<evidence type="ECO:0000313" key="3">
    <source>
        <dbReference type="Proteomes" id="UP001396334"/>
    </source>
</evidence>
<evidence type="ECO:0000256" key="1">
    <source>
        <dbReference type="SAM" id="MobiDB-lite"/>
    </source>
</evidence>
<evidence type="ECO:0000313" key="2">
    <source>
        <dbReference type="EMBL" id="KAK9030174.1"/>
    </source>
</evidence>
<organism evidence="2 3">
    <name type="scientific">Hibiscus sabdariffa</name>
    <name type="common">roselle</name>
    <dbReference type="NCBI Taxonomy" id="183260"/>
    <lineage>
        <taxon>Eukaryota</taxon>
        <taxon>Viridiplantae</taxon>
        <taxon>Streptophyta</taxon>
        <taxon>Embryophyta</taxon>
        <taxon>Tracheophyta</taxon>
        <taxon>Spermatophyta</taxon>
        <taxon>Magnoliopsida</taxon>
        <taxon>eudicotyledons</taxon>
        <taxon>Gunneridae</taxon>
        <taxon>Pentapetalae</taxon>
        <taxon>rosids</taxon>
        <taxon>malvids</taxon>
        <taxon>Malvales</taxon>
        <taxon>Malvaceae</taxon>
        <taxon>Malvoideae</taxon>
        <taxon>Hibiscus</taxon>
    </lineage>
</organism>
<reference evidence="2 3" key="1">
    <citation type="journal article" date="2024" name="G3 (Bethesda)">
        <title>Genome assembly of Hibiscus sabdariffa L. provides insights into metabolisms of medicinal natural products.</title>
        <authorList>
            <person name="Kim T."/>
        </authorList>
    </citation>
    <scope>NUCLEOTIDE SEQUENCE [LARGE SCALE GENOMIC DNA]</scope>
    <source>
        <strain evidence="2">TK-2024</strain>
        <tissue evidence="2">Old leaves</tissue>
    </source>
</reference>
<keyword evidence="3" id="KW-1185">Reference proteome</keyword>
<sequence length="99" mass="11009">MGSPIGSSYIGVGSISMSIEPSDEKPQQANLSPARVEWTGQRSKFPQRNPSLPFTRRFHRQCRQRRATLAACTGGRFGQRGFQQVASMSWKCHKIAAGR</sequence>
<dbReference type="Proteomes" id="UP001396334">
    <property type="component" value="Unassembled WGS sequence"/>
</dbReference>
<proteinExistence type="predicted"/>
<feature type="compositionally biased region" description="Polar residues" evidence="1">
    <location>
        <begin position="40"/>
        <end position="52"/>
    </location>
</feature>
<gene>
    <name evidence="2" type="ORF">V6N11_031605</name>
</gene>
<comment type="caution">
    <text evidence="2">The sequence shown here is derived from an EMBL/GenBank/DDBJ whole genome shotgun (WGS) entry which is preliminary data.</text>
</comment>
<accession>A0ABR2SYX4</accession>